<reference evidence="1 2" key="1">
    <citation type="submission" date="2019-02" db="EMBL/GenBank/DDBJ databases">
        <title>Deep-cultivation of Planctomycetes and their phenomic and genomic characterization uncovers novel biology.</title>
        <authorList>
            <person name="Wiegand S."/>
            <person name="Jogler M."/>
            <person name="Boedeker C."/>
            <person name="Pinto D."/>
            <person name="Vollmers J."/>
            <person name="Rivas-Marin E."/>
            <person name="Kohn T."/>
            <person name="Peeters S.H."/>
            <person name="Heuer A."/>
            <person name="Rast P."/>
            <person name="Oberbeckmann S."/>
            <person name="Bunk B."/>
            <person name="Jeske O."/>
            <person name="Meyerdierks A."/>
            <person name="Storesund J.E."/>
            <person name="Kallscheuer N."/>
            <person name="Luecker S."/>
            <person name="Lage O.M."/>
            <person name="Pohl T."/>
            <person name="Merkel B.J."/>
            <person name="Hornburger P."/>
            <person name="Mueller R.-W."/>
            <person name="Bruemmer F."/>
            <person name="Labrenz M."/>
            <person name="Spormann A.M."/>
            <person name="Op Den Camp H."/>
            <person name="Overmann J."/>
            <person name="Amann R."/>
            <person name="Jetten M.S.M."/>
            <person name="Mascher T."/>
            <person name="Medema M.H."/>
            <person name="Devos D.P."/>
            <person name="Kaster A.-K."/>
            <person name="Ovreas L."/>
            <person name="Rohde M."/>
            <person name="Galperin M.Y."/>
            <person name="Jogler C."/>
        </authorList>
    </citation>
    <scope>NUCLEOTIDE SEQUENCE [LARGE SCALE GENOMIC DNA]</scope>
    <source>
        <strain evidence="1 2">Pan54</strain>
    </source>
</reference>
<evidence type="ECO:0000313" key="1">
    <source>
        <dbReference type="EMBL" id="TWT62983.1"/>
    </source>
</evidence>
<organism evidence="1 2">
    <name type="scientific">Rubinisphaera italica</name>
    <dbReference type="NCBI Taxonomy" id="2527969"/>
    <lineage>
        <taxon>Bacteria</taxon>
        <taxon>Pseudomonadati</taxon>
        <taxon>Planctomycetota</taxon>
        <taxon>Planctomycetia</taxon>
        <taxon>Planctomycetales</taxon>
        <taxon>Planctomycetaceae</taxon>
        <taxon>Rubinisphaera</taxon>
    </lineage>
</organism>
<proteinExistence type="predicted"/>
<accession>A0A5C5XKS0</accession>
<comment type="caution">
    <text evidence="1">The sequence shown here is derived from an EMBL/GenBank/DDBJ whole genome shotgun (WGS) entry which is preliminary data.</text>
</comment>
<dbReference type="AlphaFoldDB" id="A0A5C5XKS0"/>
<dbReference type="RefSeq" id="WP_146504782.1">
    <property type="nucleotide sequence ID" value="NZ_SJPG01000001.1"/>
</dbReference>
<protein>
    <submittedName>
        <fullName evidence="1">Uncharacterized protein</fullName>
    </submittedName>
</protein>
<name>A0A5C5XKS0_9PLAN</name>
<gene>
    <name evidence="1" type="ORF">Pan54_37340</name>
</gene>
<keyword evidence="2" id="KW-1185">Reference proteome</keyword>
<sequence length="138" mass="15839">MWPFRKASRYTITREGDKVFLSVYSPIQNLPPKVVDQYLSDLQSAVRNSVEENVWKIVSSGNMQSDPKACEYVEIVRRSLIDEFGLKDDSNEVWIGNYHLGMIVIGFNAKPQVIYPYYYKGIQLKPLISERASIGSDQ</sequence>
<evidence type="ECO:0000313" key="2">
    <source>
        <dbReference type="Proteomes" id="UP000316095"/>
    </source>
</evidence>
<dbReference type="Proteomes" id="UP000316095">
    <property type="component" value="Unassembled WGS sequence"/>
</dbReference>
<dbReference type="EMBL" id="SJPG01000001">
    <property type="protein sequence ID" value="TWT62983.1"/>
    <property type="molecule type" value="Genomic_DNA"/>
</dbReference>